<keyword evidence="2" id="KW-1185">Reference proteome</keyword>
<gene>
    <name evidence="1" type="ORF">D6867_03255</name>
</gene>
<dbReference type="InterPro" id="IPR002347">
    <property type="entry name" value="SDR_fam"/>
</dbReference>
<dbReference type="RefSeq" id="WP_120007828.1">
    <property type="nucleotide sequence ID" value="NZ_RAHZ01000013.1"/>
</dbReference>
<organism evidence="1 2">
    <name type="scientific">Streptococcus pseudopneumoniae</name>
    <dbReference type="NCBI Taxonomy" id="257758"/>
    <lineage>
        <taxon>Bacteria</taxon>
        <taxon>Bacillati</taxon>
        <taxon>Bacillota</taxon>
        <taxon>Bacilli</taxon>
        <taxon>Lactobacillales</taxon>
        <taxon>Streptococcaceae</taxon>
        <taxon>Streptococcus</taxon>
    </lineage>
</organism>
<dbReference type="InterPro" id="IPR036291">
    <property type="entry name" value="NAD(P)-bd_dom_sf"/>
</dbReference>
<sequence>MKNKIILVTGGSSGIGKAICEEFERKGAIVVSASRREEENLLSPPY</sequence>
<evidence type="ECO:0000313" key="2">
    <source>
        <dbReference type="Proteomes" id="UP000285038"/>
    </source>
</evidence>
<feature type="non-terminal residue" evidence="1">
    <location>
        <position position="46"/>
    </location>
</feature>
<accession>A0ABX9PAT0</accession>
<dbReference type="EMBL" id="RAHZ01000013">
    <property type="protein sequence ID" value="RJY13286.1"/>
    <property type="molecule type" value="Genomic_DNA"/>
</dbReference>
<comment type="caution">
    <text evidence="1">The sequence shown here is derived from an EMBL/GenBank/DDBJ whole genome shotgun (WGS) entry which is preliminary data.</text>
</comment>
<dbReference type="Pfam" id="PF00106">
    <property type="entry name" value="adh_short"/>
    <property type="match status" value="1"/>
</dbReference>
<proteinExistence type="predicted"/>
<dbReference type="Gene3D" id="3.40.50.720">
    <property type="entry name" value="NAD(P)-binding Rossmann-like Domain"/>
    <property type="match status" value="1"/>
</dbReference>
<reference evidence="1 2" key="1">
    <citation type="submission" date="2018-09" db="EMBL/GenBank/DDBJ databases">
        <authorList>
            <person name="Handem S."/>
        </authorList>
    </citation>
    <scope>NUCLEOTIDE SEQUENCE [LARGE SCALE GENOMIC DNA]</scope>
    <source>
        <strain evidence="1 2">Spain2270</strain>
    </source>
</reference>
<name>A0ABX9PAT0_9STRE</name>
<protein>
    <submittedName>
        <fullName evidence="1">SDR family NAD(P)-dependent oxidoreductase</fullName>
    </submittedName>
</protein>
<dbReference type="Proteomes" id="UP000285038">
    <property type="component" value="Unassembled WGS sequence"/>
</dbReference>
<dbReference type="SUPFAM" id="SSF51735">
    <property type="entry name" value="NAD(P)-binding Rossmann-fold domains"/>
    <property type="match status" value="1"/>
</dbReference>
<evidence type="ECO:0000313" key="1">
    <source>
        <dbReference type="EMBL" id="RJY13286.1"/>
    </source>
</evidence>